<comment type="catalytic activity">
    <reaction evidence="6">
        <text>3-phenylpyruvate = enol-phenylpyruvate</text>
        <dbReference type="Rhea" id="RHEA:17097"/>
        <dbReference type="ChEBI" id="CHEBI:16815"/>
        <dbReference type="ChEBI" id="CHEBI:18005"/>
        <dbReference type="EC" id="5.3.2.1"/>
    </reaction>
</comment>
<protein>
    <recommendedName>
        <fullName evidence="12">L-dopachrome isomerase</fullName>
        <ecNumber evidence="9">5.3.2.1</ecNumber>
        <ecNumber evidence="8">5.3.3.12</ecNumber>
    </recommendedName>
    <alternativeName>
        <fullName evidence="10">L-dopachrome tautomerase</fullName>
    </alternativeName>
    <alternativeName>
        <fullName evidence="11">Phenylpyruvate tautomerase</fullName>
    </alternativeName>
</protein>
<evidence type="ECO:0000256" key="2">
    <source>
        <dbReference type="ARBA" id="ARBA00005851"/>
    </source>
</evidence>
<evidence type="ECO:0000256" key="1">
    <source>
        <dbReference type="ARBA" id="ARBA00004613"/>
    </source>
</evidence>
<evidence type="ECO:0000256" key="4">
    <source>
        <dbReference type="ARBA" id="ARBA00022525"/>
    </source>
</evidence>
<feature type="compositionally biased region" description="Polar residues" evidence="13">
    <location>
        <begin position="313"/>
        <end position="326"/>
    </location>
</feature>
<evidence type="ECO:0000256" key="13">
    <source>
        <dbReference type="SAM" id="MobiDB-lite"/>
    </source>
</evidence>
<dbReference type="Gene3D" id="3.30.429.10">
    <property type="entry name" value="Macrophage Migration Inhibitory Factor"/>
    <property type="match status" value="1"/>
</dbReference>
<keyword evidence="15" id="KW-1185">Reference proteome</keyword>
<feature type="region of interest" description="Disordered" evidence="13">
    <location>
        <begin position="1"/>
        <end position="34"/>
    </location>
</feature>
<evidence type="ECO:0000256" key="12">
    <source>
        <dbReference type="ARBA" id="ARBA00042730"/>
    </source>
</evidence>
<evidence type="ECO:0000256" key="7">
    <source>
        <dbReference type="ARBA" id="ARBA00036823"/>
    </source>
</evidence>
<keyword evidence="3" id="KW-0202">Cytokine</keyword>
<keyword evidence="5" id="KW-0413">Isomerase</keyword>
<dbReference type="Proteomes" id="UP001583172">
    <property type="component" value="Unassembled WGS sequence"/>
</dbReference>
<keyword evidence="4" id="KW-0964">Secreted</keyword>
<dbReference type="InterPro" id="IPR014347">
    <property type="entry name" value="Tautomerase/MIF_sf"/>
</dbReference>
<comment type="catalytic activity">
    <reaction evidence="7">
        <text>L-dopachrome = 5,6-dihydroxyindole-2-carboxylate</text>
        <dbReference type="Rhea" id="RHEA:13041"/>
        <dbReference type="ChEBI" id="CHEBI:16875"/>
        <dbReference type="ChEBI" id="CHEBI:57509"/>
        <dbReference type="EC" id="5.3.3.12"/>
    </reaction>
</comment>
<evidence type="ECO:0000313" key="14">
    <source>
        <dbReference type="EMBL" id="KAL1839113.1"/>
    </source>
</evidence>
<feature type="region of interest" description="Disordered" evidence="13">
    <location>
        <begin position="51"/>
        <end position="72"/>
    </location>
</feature>
<evidence type="ECO:0000256" key="6">
    <source>
        <dbReference type="ARBA" id="ARBA00036735"/>
    </source>
</evidence>
<evidence type="ECO:0000256" key="11">
    <source>
        <dbReference type="ARBA" id="ARBA00041912"/>
    </source>
</evidence>
<comment type="similarity">
    <text evidence="2">Belongs to the MIF family.</text>
</comment>
<dbReference type="InterPro" id="IPR001398">
    <property type="entry name" value="Macrophage_inhib_fac"/>
</dbReference>
<dbReference type="EMBL" id="JAZGSY010000174">
    <property type="protein sequence ID" value="KAL1839113.1"/>
    <property type="molecule type" value="Genomic_DNA"/>
</dbReference>
<feature type="region of interest" description="Disordered" evidence="13">
    <location>
        <begin position="222"/>
        <end position="276"/>
    </location>
</feature>
<feature type="region of interest" description="Disordered" evidence="13">
    <location>
        <begin position="310"/>
        <end position="364"/>
    </location>
</feature>
<reference evidence="14 15" key="1">
    <citation type="journal article" date="2024" name="Commun. Biol.">
        <title>Comparative genomic analysis of thermophilic fungi reveals convergent evolutionary adaptations and gene losses.</title>
        <authorList>
            <person name="Steindorff A.S."/>
            <person name="Aguilar-Pontes M.V."/>
            <person name="Robinson A.J."/>
            <person name="Andreopoulos B."/>
            <person name="LaButti K."/>
            <person name="Kuo A."/>
            <person name="Mondo S."/>
            <person name="Riley R."/>
            <person name="Otillar R."/>
            <person name="Haridas S."/>
            <person name="Lipzen A."/>
            <person name="Grimwood J."/>
            <person name="Schmutz J."/>
            <person name="Clum A."/>
            <person name="Reid I.D."/>
            <person name="Moisan M.C."/>
            <person name="Butler G."/>
            <person name="Nguyen T.T.M."/>
            <person name="Dewar K."/>
            <person name="Conant G."/>
            <person name="Drula E."/>
            <person name="Henrissat B."/>
            <person name="Hansel C."/>
            <person name="Singer S."/>
            <person name="Hutchinson M.I."/>
            <person name="de Vries R.P."/>
            <person name="Natvig D.O."/>
            <person name="Powell A.J."/>
            <person name="Tsang A."/>
            <person name="Grigoriev I.V."/>
        </authorList>
    </citation>
    <scope>NUCLEOTIDE SEQUENCE [LARGE SCALE GENOMIC DNA]</scope>
    <source>
        <strain evidence="14 15">CBS 620.91</strain>
    </source>
</reference>
<dbReference type="EC" id="5.3.2.1" evidence="9"/>
<comment type="subcellular location">
    <subcellularLocation>
        <location evidence="1">Secreted</location>
    </subcellularLocation>
</comment>
<gene>
    <name evidence="14" type="ORF">VTJ49DRAFT_1844</name>
</gene>
<accession>A0ABR3VBL4</accession>
<evidence type="ECO:0000256" key="9">
    <source>
        <dbReference type="ARBA" id="ARBA00039086"/>
    </source>
</evidence>
<dbReference type="PANTHER" id="PTHR11954:SF6">
    <property type="entry name" value="MACROPHAGE MIGRATION INHIBITORY FACTOR"/>
    <property type="match status" value="1"/>
</dbReference>
<evidence type="ECO:0000256" key="3">
    <source>
        <dbReference type="ARBA" id="ARBA00022514"/>
    </source>
</evidence>
<proteinExistence type="inferred from homology"/>
<feature type="compositionally biased region" description="Basic and acidic residues" evidence="13">
    <location>
        <begin position="24"/>
        <end position="33"/>
    </location>
</feature>
<evidence type="ECO:0000256" key="8">
    <source>
        <dbReference type="ARBA" id="ARBA00038932"/>
    </source>
</evidence>
<organism evidence="14 15">
    <name type="scientific">Humicola insolens</name>
    <name type="common">Soft-rot fungus</name>
    <dbReference type="NCBI Taxonomy" id="85995"/>
    <lineage>
        <taxon>Eukaryota</taxon>
        <taxon>Fungi</taxon>
        <taxon>Dikarya</taxon>
        <taxon>Ascomycota</taxon>
        <taxon>Pezizomycotina</taxon>
        <taxon>Sordariomycetes</taxon>
        <taxon>Sordariomycetidae</taxon>
        <taxon>Sordariales</taxon>
        <taxon>Chaetomiaceae</taxon>
        <taxon>Mycothermus</taxon>
    </lineage>
</organism>
<feature type="compositionally biased region" description="Low complexity" evidence="13">
    <location>
        <begin position="226"/>
        <end position="237"/>
    </location>
</feature>
<evidence type="ECO:0000256" key="10">
    <source>
        <dbReference type="ARBA" id="ARBA00041631"/>
    </source>
</evidence>
<dbReference type="Pfam" id="PF01187">
    <property type="entry name" value="MIF"/>
    <property type="match status" value="1"/>
</dbReference>
<name>A0ABR3VBL4_HUMIN</name>
<evidence type="ECO:0000313" key="15">
    <source>
        <dbReference type="Proteomes" id="UP001583172"/>
    </source>
</evidence>
<dbReference type="SUPFAM" id="SSF55331">
    <property type="entry name" value="Tautomerase/MIF"/>
    <property type="match status" value="1"/>
</dbReference>
<sequence>MSWTTQAGARAARSDTPASMSPLSERDTAHETSHPTVARLVEGNHILRHIDRAPPGDIVRKSSKSSRSDLTKQRSRKFFDDAFSTGSGGSLARDTVCAEAIVMAELTTNVIVNDEYTLVTELARLLSSRYQRPVSCIAVTVRHGACVFIGGTFDPAYIMTVSALPPLVQPATNKRNAALIQKHMELAIRVPASRGIVRFVPVQEDHIAWGGKTAAGRIDELERGLQQQQQQEQQQQQQHRRDDDFRRGLASPLNSAGRGDGGGGNGKAPVKKKLSVKSFGSMRQLKTGGGTYTPSVSTTTAGSVEKTFFDTASRPTTPSSAEQQIPPSLAARPRSAQKKRSFVSSIFGRKSGEGRGSLPATLEE</sequence>
<evidence type="ECO:0000256" key="5">
    <source>
        <dbReference type="ARBA" id="ARBA00023235"/>
    </source>
</evidence>
<comment type="caution">
    <text evidence="14">The sequence shown here is derived from an EMBL/GenBank/DDBJ whole genome shotgun (WGS) entry which is preliminary data.</text>
</comment>
<dbReference type="PANTHER" id="PTHR11954">
    <property type="entry name" value="D-DOPACHROME DECARBOXYLASE"/>
    <property type="match status" value="1"/>
</dbReference>
<dbReference type="EC" id="5.3.3.12" evidence="8"/>